<dbReference type="Proteomes" id="UP000234681">
    <property type="component" value="Chromosome 15"/>
</dbReference>
<evidence type="ECO:0000256" key="1">
    <source>
        <dbReference type="SAM" id="MobiDB-lite"/>
    </source>
</evidence>
<reference evidence="2 3" key="1">
    <citation type="submission" date="2005-07" db="EMBL/GenBank/DDBJ databases">
        <authorList>
            <person name="Mural R.J."/>
            <person name="Li P.W."/>
            <person name="Adams M.D."/>
            <person name="Amanatides P.G."/>
            <person name="Baden-Tillson H."/>
            <person name="Barnstead M."/>
            <person name="Chin S.H."/>
            <person name="Dew I."/>
            <person name="Evans C.A."/>
            <person name="Ferriera S."/>
            <person name="Flanigan M."/>
            <person name="Fosler C."/>
            <person name="Glodek A."/>
            <person name="Gu Z."/>
            <person name="Holt R.A."/>
            <person name="Jennings D."/>
            <person name="Kraft C.L."/>
            <person name="Lu F."/>
            <person name="Nguyen T."/>
            <person name="Nusskern D.R."/>
            <person name="Pfannkoch C.M."/>
            <person name="Sitter C."/>
            <person name="Sutton G.G."/>
            <person name="Venter J.C."/>
            <person name="Wang Z."/>
            <person name="Woodage T."/>
            <person name="Zheng X.H."/>
            <person name="Zhong F."/>
        </authorList>
    </citation>
    <scope>NUCLEOTIDE SEQUENCE [LARGE SCALE GENOMIC DNA]</scope>
    <source>
        <strain>BN</strain>
        <strain evidence="3">Sprague-Dawley</strain>
    </source>
</reference>
<dbReference type="EMBL" id="CH473951">
    <property type="protein sequence ID" value="EDM02502.1"/>
    <property type="molecule type" value="Genomic_DNA"/>
</dbReference>
<evidence type="ECO:0000313" key="2">
    <source>
        <dbReference type="EMBL" id="EDM02502.1"/>
    </source>
</evidence>
<accession>A6HUD9</accession>
<protein>
    <submittedName>
        <fullName evidence="2">RCG36898</fullName>
    </submittedName>
</protein>
<sequence length="47" mass="5330">MSSQVLSTVKLAIIRHGKVRHSMTKPNQENSRHSFNRSEGARKKVPT</sequence>
<evidence type="ECO:0000313" key="3">
    <source>
        <dbReference type="Proteomes" id="UP000234681"/>
    </source>
</evidence>
<feature type="region of interest" description="Disordered" evidence="1">
    <location>
        <begin position="20"/>
        <end position="47"/>
    </location>
</feature>
<name>A6HUD9_RAT</name>
<dbReference type="AlphaFoldDB" id="A6HUD9"/>
<organism evidence="2 3">
    <name type="scientific">Rattus norvegicus</name>
    <name type="common">Rat</name>
    <dbReference type="NCBI Taxonomy" id="10116"/>
    <lineage>
        <taxon>Eukaryota</taxon>
        <taxon>Metazoa</taxon>
        <taxon>Chordata</taxon>
        <taxon>Craniata</taxon>
        <taxon>Vertebrata</taxon>
        <taxon>Euteleostomi</taxon>
        <taxon>Mammalia</taxon>
        <taxon>Eutheria</taxon>
        <taxon>Euarchontoglires</taxon>
        <taxon>Glires</taxon>
        <taxon>Rodentia</taxon>
        <taxon>Myomorpha</taxon>
        <taxon>Muroidea</taxon>
        <taxon>Muridae</taxon>
        <taxon>Murinae</taxon>
        <taxon>Rattus</taxon>
    </lineage>
</organism>
<proteinExistence type="predicted"/>
<gene>
    <name evidence="2" type="ORF">rCG_36898</name>
</gene>